<dbReference type="Gene3D" id="2.60.40.740">
    <property type="match status" value="2"/>
</dbReference>
<dbReference type="InterPro" id="IPR026466">
    <property type="entry name" value="Fim_isopep_form_D2_dom"/>
</dbReference>
<dbReference type="InterPro" id="IPR001434">
    <property type="entry name" value="OmcB-like_DUF11"/>
</dbReference>
<protein>
    <submittedName>
        <fullName evidence="2">Isopeptide-forming domain-containing fimbrial protein</fullName>
    </submittedName>
</protein>
<dbReference type="SUPFAM" id="SSF49401">
    <property type="entry name" value="Bacterial adhesins"/>
    <property type="match status" value="1"/>
</dbReference>
<dbReference type="Proteomes" id="UP000305222">
    <property type="component" value="Unassembled WGS sequence"/>
</dbReference>
<sequence length="285" mass="31751">TVENGKLAEVKIEDQLPTGLEYVKDSLKAEGNEPNPVELKEEAGKITAKYENITDTAERSISFKVKVTEAAKIGKTIVNKAIVDDNNPKNPPQKPEAIITPEYKDGKLKAEKTVNNEAPKLGEEVEYRITFRNVVEHGKVEKVKIKDELPSSLEFVEGSERAEGENPKPLHVKVKNGIVLAEYPEIVDTKERSIVFKVKVKEKAKIGEEIVNKAVVEDTIHPPEQPNIAIQPQYKDGALQAEKTVSNHEPKLGEEVEYRISFENTIENGKLTEVKVEDEIPAGLE</sequence>
<dbReference type="NCBIfam" id="TIGR01451">
    <property type="entry name" value="B_ant_repeat"/>
    <property type="match status" value="3"/>
</dbReference>
<reference evidence="2 3" key="1">
    <citation type="journal article" date="2019" name="Environ. Microbiol.">
        <title>An active ?-lactamase is a part of an orchestrated cell wall stress resistance network of Bacillus subtilis and related rhizosphere species.</title>
        <authorList>
            <person name="Bucher T."/>
            <person name="Keren-Paz A."/>
            <person name="Hausser J."/>
            <person name="Olender T."/>
            <person name="Cytryn E."/>
            <person name="Kolodkin-Gal I."/>
        </authorList>
    </citation>
    <scope>NUCLEOTIDE SEQUENCE [LARGE SCALE GENOMIC DNA]</scope>
    <source>
        <strain evidence="2 3">I5</strain>
    </source>
</reference>
<feature type="domain" description="DUF11" evidence="1">
    <location>
        <begin position="108"/>
        <end position="219"/>
    </location>
</feature>
<dbReference type="NCBIfam" id="TIGR04226">
    <property type="entry name" value="RrgB_K2N_iso_D2"/>
    <property type="match status" value="1"/>
</dbReference>
<dbReference type="PANTHER" id="PTHR34819">
    <property type="entry name" value="LARGE CYSTEINE-RICH PERIPLASMIC PROTEIN OMCB"/>
    <property type="match status" value="1"/>
</dbReference>
<feature type="non-terminal residue" evidence="2">
    <location>
        <position position="1"/>
    </location>
</feature>
<dbReference type="InterPro" id="IPR047589">
    <property type="entry name" value="DUF11_rpt"/>
</dbReference>
<gene>
    <name evidence="2" type="ORF">FC699_04280</name>
</gene>
<dbReference type="Pfam" id="PF01345">
    <property type="entry name" value="DUF11"/>
    <property type="match status" value="1"/>
</dbReference>
<feature type="non-terminal residue" evidence="2">
    <location>
        <position position="285"/>
    </location>
</feature>
<dbReference type="AlphaFoldDB" id="A0A4V5TVN9"/>
<dbReference type="EMBL" id="SZON01000107">
    <property type="protein sequence ID" value="TKI98493.1"/>
    <property type="molecule type" value="Genomic_DNA"/>
</dbReference>
<name>A0A4V5TVN9_9BACI</name>
<dbReference type="PANTHER" id="PTHR34819:SF3">
    <property type="entry name" value="CELL SURFACE PROTEIN"/>
    <property type="match status" value="1"/>
</dbReference>
<accession>A0A4V5TVN9</accession>
<evidence type="ECO:0000313" key="2">
    <source>
        <dbReference type="EMBL" id="TKI98493.1"/>
    </source>
</evidence>
<organism evidence="2 3">
    <name type="scientific">Bacillus wiedmannii</name>
    <dbReference type="NCBI Taxonomy" id="1890302"/>
    <lineage>
        <taxon>Bacteria</taxon>
        <taxon>Bacillati</taxon>
        <taxon>Bacillota</taxon>
        <taxon>Bacilli</taxon>
        <taxon>Bacillales</taxon>
        <taxon>Bacillaceae</taxon>
        <taxon>Bacillus</taxon>
        <taxon>Bacillus cereus group</taxon>
    </lineage>
</organism>
<evidence type="ECO:0000313" key="3">
    <source>
        <dbReference type="Proteomes" id="UP000305222"/>
    </source>
</evidence>
<comment type="caution">
    <text evidence="2">The sequence shown here is derived from an EMBL/GenBank/DDBJ whole genome shotgun (WGS) entry which is preliminary data.</text>
</comment>
<dbReference type="InterPro" id="IPR008966">
    <property type="entry name" value="Adhesion_dom_sf"/>
</dbReference>
<proteinExistence type="predicted"/>
<evidence type="ECO:0000259" key="1">
    <source>
        <dbReference type="Pfam" id="PF01345"/>
    </source>
</evidence>
<dbReference type="InterPro" id="IPR051172">
    <property type="entry name" value="Chlamydia_OmcB"/>
</dbReference>